<dbReference type="PANTHER" id="PTHR11606:SF24">
    <property type="entry name" value="NAD-SPECIFIC GLUTAMATE DEHYDROGENASE"/>
    <property type="match status" value="1"/>
</dbReference>
<name>A0A8T1V685_9STRA</name>
<dbReference type="PANTHER" id="PTHR11606">
    <property type="entry name" value="GLUTAMATE DEHYDROGENASE"/>
    <property type="match status" value="1"/>
</dbReference>
<reference evidence="2" key="1">
    <citation type="submission" date="2021-02" db="EMBL/GenBank/DDBJ databases">
        <authorList>
            <person name="Palmer J.M."/>
        </authorList>
    </citation>
    <scope>NUCLEOTIDE SEQUENCE</scope>
    <source>
        <strain evidence="2">SCRP23</strain>
    </source>
</reference>
<protein>
    <submittedName>
        <fullName evidence="2">Uncharacterized protein</fullName>
    </submittedName>
</protein>
<comment type="caution">
    <text evidence="2">The sequence shown here is derived from an EMBL/GenBank/DDBJ whole genome shotgun (WGS) entry which is preliminary data.</text>
</comment>
<dbReference type="Proteomes" id="UP000693981">
    <property type="component" value="Unassembled WGS sequence"/>
</dbReference>
<evidence type="ECO:0000313" key="2">
    <source>
        <dbReference type="EMBL" id="KAG7375578.1"/>
    </source>
</evidence>
<dbReference type="AlphaFoldDB" id="A0A8T1V685"/>
<evidence type="ECO:0000256" key="1">
    <source>
        <dbReference type="ARBA" id="ARBA00023002"/>
    </source>
</evidence>
<proteinExistence type="predicted"/>
<evidence type="ECO:0000313" key="3">
    <source>
        <dbReference type="Proteomes" id="UP000693981"/>
    </source>
</evidence>
<organism evidence="2 3">
    <name type="scientific">Phytophthora boehmeriae</name>
    <dbReference type="NCBI Taxonomy" id="109152"/>
    <lineage>
        <taxon>Eukaryota</taxon>
        <taxon>Sar</taxon>
        <taxon>Stramenopiles</taxon>
        <taxon>Oomycota</taxon>
        <taxon>Peronosporomycetes</taxon>
        <taxon>Peronosporales</taxon>
        <taxon>Peronosporaceae</taxon>
        <taxon>Phytophthora</taxon>
    </lineage>
</organism>
<keyword evidence="3" id="KW-1185">Reference proteome</keyword>
<dbReference type="GO" id="GO:0006538">
    <property type="term" value="P:L-glutamate catabolic process"/>
    <property type="evidence" value="ECO:0007669"/>
    <property type="project" value="TreeGrafter"/>
</dbReference>
<dbReference type="OrthoDB" id="184415at2759"/>
<keyword evidence="1" id="KW-0560">Oxidoreductase</keyword>
<dbReference type="GO" id="GO:0004352">
    <property type="term" value="F:glutamate dehydrogenase (NAD+) activity"/>
    <property type="evidence" value="ECO:0007669"/>
    <property type="project" value="TreeGrafter"/>
</dbReference>
<gene>
    <name evidence="2" type="ORF">PHYBOEH_002330</name>
</gene>
<dbReference type="EMBL" id="JAGDFL010001578">
    <property type="protein sequence ID" value="KAG7375578.1"/>
    <property type="molecule type" value="Genomic_DNA"/>
</dbReference>
<accession>A0A8T1V685</accession>
<dbReference type="GO" id="GO:0005739">
    <property type="term" value="C:mitochondrion"/>
    <property type="evidence" value="ECO:0007669"/>
    <property type="project" value="TreeGrafter"/>
</dbReference>
<sequence length="236" mass="26612">MSKLPPEGHAVLVSQKDVTLPIGEVVGNGTQFRNFYHLCPSVTEDFLVLSGGRSSALSLNTVEQFMYREDGRTLRFKYVVEGVSLFFTQDARQRLEDASVNKGGVTLSSPEVYESTVRRPAFYADNISEVQKRIDLNAQFKCIWREHERTGNFYSVLTNQLSERITDLSAKVQHSGLTTKEELLKRLRGSYTRAFIASQLASRFIYCVGLGAPEFSFSEFVEELVGGKKEVLRTEC</sequence>